<dbReference type="EMBL" id="QNRK01000043">
    <property type="protein sequence ID" value="RBP03544.1"/>
    <property type="molecule type" value="Genomic_DNA"/>
</dbReference>
<dbReference type="FunFam" id="1.20.210.10:FF:000005">
    <property type="entry name" value="Cytochrome c oxidase, cbb3-type, subunit I"/>
    <property type="match status" value="1"/>
</dbReference>
<feature type="transmembrane region" description="Helical" evidence="23">
    <location>
        <begin position="276"/>
        <end position="297"/>
    </location>
</feature>
<comment type="similarity">
    <text evidence="4 22">Belongs to the heme-copper respiratory oxidase family.</text>
</comment>
<dbReference type="GO" id="GO:0006119">
    <property type="term" value="P:oxidative phosphorylation"/>
    <property type="evidence" value="ECO:0007669"/>
    <property type="project" value="UniProtKB-UniPathway"/>
</dbReference>
<feature type="binding site" description="axial binding residue" evidence="21">
    <location>
        <position position="417"/>
    </location>
    <ligand>
        <name>heme b</name>
        <dbReference type="ChEBI" id="CHEBI:60344"/>
        <label>2; high-spin</label>
    </ligand>
    <ligandPart>
        <name>Fe</name>
        <dbReference type="ChEBI" id="CHEBI:18248"/>
    </ligandPart>
</feature>
<feature type="transmembrane region" description="Helical" evidence="23">
    <location>
        <begin position="501"/>
        <end position="525"/>
    </location>
</feature>
<evidence type="ECO:0000256" key="16">
    <source>
        <dbReference type="ARBA" id="ARBA00023008"/>
    </source>
</evidence>
<dbReference type="OrthoDB" id="9806838at2"/>
<comment type="cofactor">
    <cofactor evidence="21">
        <name>Cu(2+)</name>
        <dbReference type="ChEBI" id="CHEBI:29036"/>
    </cofactor>
    <text evidence="21">Binds 1 copper ion per subunit, denoted as copper B.</text>
</comment>
<feature type="binding site" description="axial binding residue" evidence="21">
    <location>
        <position position="130"/>
    </location>
    <ligand>
        <name>heme b</name>
        <dbReference type="ChEBI" id="CHEBI:60344"/>
        <label>1; low-spin</label>
    </ligand>
    <ligandPart>
        <name>Fe</name>
        <dbReference type="ChEBI" id="CHEBI:18248"/>
    </ligandPart>
</feature>
<evidence type="ECO:0000256" key="18">
    <source>
        <dbReference type="ARBA" id="ARBA00047816"/>
    </source>
</evidence>
<keyword evidence="15 21" id="KW-0408">Iron</keyword>
<dbReference type="InterPro" id="IPR023615">
    <property type="entry name" value="Cyt_c_Oxase_su1_BS"/>
</dbReference>
<evidence type="ECO:0000256" key="8">
    <source>
        <dbReference type="ARBA" id="ARBA00022617"/>
    </source>
</evidence>
<dbReference type="GO" id="GO:0004129">
    <property type="term" value="F:cytochrome-c oxidase activity"/>
    <property type="evidence" value="ECO:0007669"/>
    <property type="project" value="UniProtKB-EC"/>
</dbReference>
<evidence type="ECO:0000256" key="10">
    <source>
        <dbReference type="ARBA" id="ARBA00022692"/>
    </source>
</evidence>
<evidence type="ECO:0000256" key="19">
    <source>
        <dbReference type="ARBA" id="ARBA00054378"/>
    </source>
</evidence>
<feature type="transmembrane region" description="Helical" evidence="23">
    <location>
        <begin position="12"/>
        <end position="33"/>
    </location>
</feature>
<evidence type="ECO:0000256" key="9">
    <source>
        <dbReference type="ARBA" id="ARBA00022660"/>
    </source>
</evidence>
<feature type="domain" description="Cytochrome oxidase subunit I profile" evidence="24">
    <location>
        <begin position="90"/>
        <end position="549"/>
    </location>
</feature>
<dbReference type="InterPro" id="IPR036927">
    <property type="entry name" value="Cyt_c_oxase-like_su1_sf"/>
</dbReference>
<comment type="catalytic activity">
    <reaction evidence="18">
        <text>4 Fe(II)-[cytochrome c] + O2 + 8 H(+)(in) = 4 Fe(III)-[cytochrome c] + 2 H2O + 4 H(+)(out)</text>
        <dbReference type="Rhea" id="RHEA:11436"/>
        <dbReference type="Rhea" id="RHEA-COMP:10350"/>
        <dbReference type="Rhea" id="RHEA-COMP:14399"/>
        <dbReference type="ChEBI" id="CHEBI:15377"/>
        <dbReference type="ChEBI" id="CHEBI:15378"/>
        <dbReference type="ChEBI" id="CHEBI:15379"/>
        <dbReference type="ChEBI" id="CHEBI:29033"/>
        <dbReference type="ChEBI" id="CHEBI:29034"/>
        <dbReference type="EC" id="7.1.1.9"/>
    </reaction>
</comment>
<keyword evidence="13 22" id="KW-0249">Electron transport</keyword>
<evidence type="ECO:0000256" key="4">
    <source>
        <dbReference type="ARBA" id="ARBA00009578"/>
    </source>
</evidence>
<dbReference type="InterPro" id="IPR023616">
    <property type="entry name" value="Cyt_c_oxase-like_su1_dom"/>
</dbReference>
<feature type="transmembrane region" description="Helical" evidence="23">
    <location>
        <begin position="39"/>
        <end position="59"/>
    </location>
</feature>
<dbReference type="GO" id="GO:0005886">
    <property type="term" value="C:plasma membrane"/>
    <property type="evidence" value="ECO:0007669"/>
    <property type="project" value="UniProtKB-SubCell"/>
</dbReference>
<keyword evidence="17 23" id="KW-0472">Membrane</keyword>
<evidence type="ECO:0000256" key="5">
    <source>
        <dbReference type="ARBA" id="ARBA00012949"/>
    </source>
</evidence>
<evidence type="ECO:0000313" key="26">
    <source>
        <dbReference type="Proteomes" id="UP000253529"/>
    </source>
</evidence>
<dbReference type="GO" id="GO:0022904">
    <property type="term" value="P:respiratory electron transport chain"/>
    <property type="evidence" value="ECO:0007669"/>
    <property type="project" value="TreeGrafter"/>
</dbReference>
<evidence type="ECO:0000256" key="15">
    <source>
        <dbReference type="ARBA" id="ARBA00023004"/>
    </source>
</evidence>
<dbReference type="InterPro" id="IPR000883">
    <property type="entry name" value="Cyt_C_Oxase_1"/>
</dbReference>
<keyword evidence="7" id="KW-1003">Cell membrane</keyword>
<evidence type="ECO:0000256" key="6">
    <source>
        <dbReference type="ARBA" id="ARBA00022448"/>
    </source>
</evidence>
<dbReference type="UniPathway" id="UPA00705"/>
<comment type="cofactor">
    <cofactor evidence="21">
        <name>heme</name>
        <dbReference type="ChEBI" id="CHEBI:30413"/>
    </cofactor>
    <text evidence="21">Binds 2 heme groups per subunit, denoted as high- and low-spin.</text>
</comment>
<reference evidence="25 26" key="1">
    <citation type="submission" date="2018-06" db="EMBL/GenBank/DDBJ databases">
        <title>Genomic Encyclopedia of Type Strains, Phase IV (KMG-IV): sequencing the most valuable type-strain genomes for metagenomic binning, comparative biology and taxonomic classification.</title>
        <authorList>
            <person name="Goeker M."/>
        </authorList>
    </citation>
    <scope>NUCLEOTIDE SEQUENCE [LARGE SCALE GENOMIC DNA]</scope>
    <source>
        <strain evidence="25 26">DSM 24875</strain>
    </source>
</reference>
<keyword evidence="9 22" id="KW-0679">Respiratory chain</keyword>
<evidence type="ECO:0000256" key="1">
    <source>
        <dbReference type="ARBA" id="ARBA00001970"/>
    </source>
</evidence>
<feature type="transmembrane region" description="Helical" evidence="23">
    <location>
        <begin position="378"/>
        <end position="401"/>
    </location>
</feature>
<evidence type="ECO:0000256" key="17">
    <source>
        <dbReference type="ARBA" id="ARBA00023136"/>
    </source>
</evidence>
<evidence type="ECO:0000256" key="13">
    <source>
        <dbReference type="ARBA" id="ARBA00022982"/>
    </source>
</evidence>
<comment type="cofactor">
    <cofactor evidence="1">
        <name>heme b</name>
        <dbReference type="ChEBI" id="CHEBI:60344"/>
    </cofactor>
</comment>
<evidence type="ECO:0000256" key="23">
    <source>
        <dbReference type="SAM" id="Phobius"/>
    </source>
</evidence>
<evidence type="ECO:0000256" key="12">
    <source>
        <dbReference type="ARBA" id="ARBA00022967"/>
    </source>
</evidence>
<name>A0A366EMP7_9HYPH</name>
<evidence type="ECO:0000256" key="2">
    <source>
        <dbReference type="ARBA" id="ARBA00004651"/>
    </source>
</evidence>
<keyword evidence="14 23" id="KW-1133">Transmembrane helix</keyword>
<feature type="transmembrane region" description="Helical" evidence="23">
    <location>
        <begin position="421"/>
        <end position="443"/>
    </location>
</feature>
<dbReference type="SUPFAM" id="SSF81442">
    <property type="entry name" value="Cytochrome c oxidase subunit I-like"/>
    <property type="match status" value="1"/>
</dbReference>
<feature type="transmembrane region" description="Helical" evidence="23">
    <location>
        <begin position="80"/>
        <end position="108"/>
    </location>
</feature>
<feature type="transmembrane region" description="Helical" evidence="23">
    <location>
        <begin position="309"/>
        <end position="326"/>
    </location>
</feature>
<comment type="function">
    <text evidence="19">Cytochrome c oxidase is the component of the respiratory chain that catalyzes the reduction of oxygen to water. Subunits 1-3 form the functional core of the enzyme complex. Co I is the catalytic subunit of the enzyme. Electrons originating in cytochrome c or a quinol are transferred to the bimetallic center formed by a high-spin heme and copper B.</text>
</comment>
<keyword evidence="11 21" id="KW-0479">Metal-binding</keyword>
<dbReference type="PANTHER" id="PTHR10422:SF29">
    <property type="entry name" value="CYTOCHROME C OXIDASE SUBUNIT 1 HOMOLOG, BACTEROID"/>
    <property type="match status" value="1"/>
</dbReference>
<keyword evidence="6 22" id="KW-0813">Transport</keyword>
<dbReference type="Pfam" id="PF00115">
    <property type="entry name" value="COX1"/>
    <property type="match status" value="1"/>
</dbReference>
<evidence type="ECO:0000256" key="7">
    <source>
        <dbReference type="ARBA" id="ARBA00022475"/>
    </source>
</evidence>
<feature type="binding site" evidence="21">
    <location>
        <position position="279"/>
    </location>
    <ligand>
        <name>Cu cation</name>
        <dbReference type="ChEBI" id="CHEBI:23378"/>
        <label>B</label>
    </ligand>
</feature>
<feature type="transmembrane region" description="Helical" evidence="23">
    <location>
        <begin position="128"/>
        <end position="151"/>
    </location>
</feature>
<organism evidence="25 26">
    <name type="scientific">Roseiarcus fermentans</name>
    <dbReference type="NCBI Taxonomy" id="1473586"/>
    <lineage>
        <taxon>Bacteria</taxon>
        <taxon>Pseudomonadati</taxon>
        <taxon>Pseudomonadota</taxon>
        <taxon>Alphaproteobacteria</taxon>
        <taxon>Hyphomicrobiales</taxon>
        <taxon>Roseiarcaceae</taxon>
        <taxon>Roseiarcus</taxon>
    </lineage>
</organism>
<evidence type="ECO:0000256" key="21">
    <source>
        <dbReference type="PIRSR" id="PIRSR604677-50"/>
    </source>
</evidence>
<dbReference type="PANTHER" id="PTHR10422">
    <property type="entry name" value="CYTOCHROME C OXIDASE SUBUNIT 1"/>
    <property type="match status" value="1"/>
</dbReference>
<keyword evidence="26" id="KW-1185">Reference proteome</keyword>
<evidence type="ECO:0000256" key="14">
    <source>
        <dbReference type="ARBA" id="ARBA00022989"/>
    </source>
</evidence>
<feature type="binding site" evidence="21">
    <location>
        <position position="330"/>
    </location>
    <ligand>
        <name>Cu cation</name>
        <dbReference type="ChEBI" id="CHEBI:23378"/>
        <label>B</label>
    </ligand>
</feature>
<feature type="transmembrane region" description="Helical" evidence="23">
    <location>
        <begin position="455"/>
        <end position="481"/>
    </location>
</feature>
<dbReference type="PROSITE" id="PS50855">
    <property type="entry name" value="COX1"/>
    <property type="match status" value="1"/>
</dbReference>
<keyword evidence="16" id="KW-0186">Copper</keyword>
<dbReference type="Proteomes" id="UP000253529">
    <property type="component" value="Unassembled WGS sequence"/>
</dbReference>
<gene>
    <name evidence="25" type="ORF">DFR50_14330</name>
</gene>
<dbReference type="NCBIfam" id="TIGR00780">
    <property type="entry name" value="ccoN"/>
    <property type="match status" value="1"/>
</dbReference>
<keyword evidence="12" id="KW-1278">Translocase</keyword>
<feature type="transmembrane region" description="Helical" evidence="23">
    <location>
        <begin position="232"/>
        <end position="256"/>
    </location>
</feature>
<dbReference type="Gene3D" id="1.20.210.10">
    <property type="entry name" value="Cytochrome c oxidase-like, subunit I domain"/>
    <property type="match status" value="1"/>
</dbReference>
<feature type="transmembrane region" description="Helical" evidence="23">
    <location>
        <begin position="346"/>
        <end position="366"/>
    </location>
</feature>
<dbReference type="CDD" id="cd01661">
    <property type="entry name" value="cbb3_Oxidase_I"/>
    <property type="match status" value="1"/>
</dbReference>
<feature type="binding site" description="axial binding residue" evidence="21">
    <location>
        <position position="419"/>
    </location>
    <ligand>
        <name>heme b</name>
        <dbReference type="ChEBI" id="CHEBI:60344"/>
        <label>1; low-spin</label>
    </ligand>
    <ligandPart>
        <name>Fe</name>
        <dbReference type="ChEBI" id="CHEBI:18248"/>
    </ligandPart>
</feature>
<feature type="transmembrane region" description="Helical" evidence="23">
    <location>
        <begin position="163"/>
        <end position="186"/>
    </location>
</feature>
<accession>A0A366EMP7</accession>
<feature type="transmembrane region" description="Helical" evidence="23">
    <location>
        <begin position="198"/>
        <end position="220"/>
    </location>
</feature>
<dbReference type="GO" id="GO:0015990">
    <property type="term" value="P:electron transport coupled proton transport"/>
    <property type="evidence" value="ECO:0007669"/>
    <property type="project" value="TreeGrafter"/>
</dbReference>
<evidence type="ECO:0000256" key="3">
    <source>
        <dbReference type="ARBA" id="ARBA00004673"/>
    </source>
</evidence>
<dbReference type="PROSITE" id="PS00077">
    <property type="entry name" value="COX1_CUB"/>
    <property type="match status" value="1"/>
</dbReference>
<evidence type="ECO:0000256" key="20">
    <source>
        <dbReference type="ARBA" id="ARBA00078182"/>
    </source>
</evidence>
<comment type="pathway">
    <text evidence="3">Energy metabolism; oxidative phosphorylation.</text>
</comment>
<dbReference type="EC" id="7.1.1.9" evidence="5"/>
<proteinExistence type="inferred from homology"/>
<evidence type="ECO:0000256" key="22">
    <source>
        <dbReference type="RuleBase" id="RU000370"/>
    </source>
</evidence>
<dbReference type="InterPro" id="IPR004677">
    <property type="entry name" value="Cyt_c_oxidase_cbb3_su1"/>
</dbReference>
<dbReference type="RefSeq" id="WP_113892698.1">
    <property type="nucleotide sequence ID" value="NZ_QNRK01000043.1"/>
</dbReference>
<keyword evidence="10 22" id="KW-0812">Transmembrane</keyword>
<evidence type="ECO:0000313" key="25">
    <source>
        <dbReference type="EMBL" id="RBP03544.1"/>
    </source>
</evidence>
<keyword evidence="8 21" id="KW-0349">Heme</keyword>
<comment type="subcellular location">
    <subcellularLocation>
        <location evidence="2">Cell membrane</location>
        <topology evidence="2">Multi-pass membrane protein</topology>
    </subcellularLocation>
</comment>
<dbReference type="AlphaFoldDB" id="A0A366EMP7"/>
<dbReference type="GO" id="GO:0046872">
    <property type="term" value="F:metal ion binding"/>
    <property type="evidence" value="ECO:0007669"/>
    <property type="project" value="UniProtKB-KW"/>
</dbReference>
<evidence type="ECO:0000256" key="11">
    <source>
        <dbReference type="ARBA" id="ARBA00022723"/>
    </source>
</evidence>
<comment type="caution">
    <text evidence="25">The sequence shown here is derived from an EMBL/GenBank/DDBJ whole genome shotgun (WGS) entry which is preliminary data.</text>
</comment>
<protein>
    <recommendedName>
        <fullName evidence="5">cytochrome-c oxidase</fullName>
        <ecNumber evidence="5">7.1.1.9</ecNumber>
    </recommendedName>
    <alternativeName>
        <fullName evidence="20">Cytochrome c oxidase polypeptide I homolog</fullName>
    </alternativeName>
</protein>
<evidence type="ECO:0000259" key="24">
    <source>
        <dbReference type="PROSITE" id="PS50855"/>
    </source>
</evidence>
<feature type="binding site" evidence="21">
    <location>
        <position position="329"/>
    </location>
    <ligand>
        <name>Cu cation</name>
        <dbReference type="ChEBI" id="CHEBI:23378"/>
        <label>B</label>
    </ligand>
</feature>
<dbReference type="GO" id="GO:0020037">
    <property type="term" value="F:heme binding"/>
    <property type="evidence" value="ECO:0007669"/>
    <property type="project" value="InterPro"/>
</dbReference>
<sequence>MATVSQPKSLWSGEIGLIAVLAILALLCIYIAANTIEGAYGFHMALGAICAAAGIYAIWKRYEARPAARPPLEINGLPNYNFGVVKFLTIMALFWGLAGMAVGVYIASELAFPDLNIAPWFNFGRLRPLHTSAVIFAFGGNVLLATSFYVVQRTCRARLAGDLAPWFVALGYNFFILIAGTGYLLGITESKEYAEPEWYADLWLTIVWVTYLLVFLGTIFRRKEPHIFVANWFYLAFILTIAMLHLGNNAAVPISLFSAKSVIVWSGVQDAMFQWWYGHNAVGFFLTAGFLAIMYYFVPKRAERPIYSYRLSIIHFWALIFLYIWAGPHHLHYTALPDWTQTLGMTFSIMLWMPSWGGMINGLLTLSGAWDKLRTDPVLRMLVVSVAFYGMSTFEGPAMSIKTVNSLSHYTDWTVGHVHSGALGWVAFVSFGALYCLVPWLWNKRELYSLKLVNWHFWIATLGIVLYITSMWVSGILQGLMWRSYTSLGYLEYSFIETVAAMHPFYVIRAIGGGLFLIAYCLMLYNVYMTITASEAAAPAAQPSLQPAE</sequence>